<proteinExistence type="predicted"/>
<dbReference type="SUPFAM" id="SSF101478">
    <property type="entry name" value="ADP-ribosylglycohydrolase"/>
    <property type="match status" value="1"/>
</dbReference>
<organism evidence="1 2">
    <name type="scientific">Persicobacter psychrovividus</name>
    <dbReference type="NCBI Taxonomy" id="387638"/>
    <lineage>
        <taxon>Bacteria</taxon>
        <taxon>Pseudomonadati</taxon>
        <taxon>Bacteroidota</taxon>
        <taxon>Cytophagia</taxon>
        <taxon>Cytophagales</taxon>
        <taxon>Persicobacteraceae</taxon>
        <taxon>Persicobacter</taxon>
    </lineage>
</organism>
<evidence type="ECO:0000313" key="1">
    <source>
        <dbReference type="EMBL" id="BDD00693.1"/>
    </source>
</evidence>
<evidence type="ECO:0008006" key="3">
    <source>
        <dbReference type="Google" id="ProtNLM"/>
    </source>
</evidence>
<evidence type="ECO:0000313" key="2">
    <source>
        <dbReference type="Proteomes" id="UP001354989"/>
    </source>
</evidence>
<keyword evidence="2" id="KW-1185">Reference proteome</keyword>
<accession>A0ABM7VI79</accession>
<dbReference type="InterPro" id="IPR005502">
    <property type="entry name" value="Ribosyl_crysJ1"/>
</dbReference>
<keyword evidence="1" id="KW-0614">Plasmid</keyword>
<protein>
    <recommendedName>
        <fullName evidence="3">ADP-ribosylglycohydrolase</fullName>
    </recommendedName>
</protein>
<dbReference type="InterPro" id="IPR036705">
    <property type="entry name" value="Ribosyl_crysJ1_sf"/>
</dbReference>
<reference evidence="1 2" key="1">
    <citation type="submission" date="2021-12" db="EMBL/GenBank/DDBJ databases">
        <title>Genome sequencing of bacteria with rrn-lacking chromosome and rrn-plasmid.</title>
        <authorList>
            <person name="Anda M."/>
            <person name="Iwasaki W."/>
        </authorList>
    </citation>
    <scope>NUCLEOTIDE SEQUENCE [LARGE SCALE GENOMIC DNA]</scope>
    <source>
        <strain evidence="1 2">NBRC 101262</strain>
        <plasmid evidence="1 2">pPP1</plasmid>
    </source>
</reference>
<dbReference type="Pfam" id="PF03747">
    <property type="entry name" value="ADP_ribosyl_GH"/>
    <property type="match status" value="1"/>
</dbReference>
<name>A0ABM7VI79_9BACT</name>
<gene>
    <name evidence="1" type="ORF">PEPS_29730</name>
</gene>
<dbReference type="EMBL" id="AP025293">
    <property type="protein sequence ID" value="BDD00693.1"/>
    <property type="molecule type" value="Genomic_DNA"/>
</dbReference>
<sequence length="659" mass="74017">MAGVVVSEGFNFFIEMLTIKEYNDKVLGGWMGKCAGGILGAPIEGYKCFNEIPLSDELFETNFCNDDLDLQILWLDMVLKKGNKIRPSDFREHWKNHVDFPWNEYGIATRNIRVGLDHPDTGSHNNTYWNASMGSPIRSELWGMLCAGNPEKAAYFARMDSRLDHCGFSDDAEAYQAACEAIAFTMTDIPAILLEGLKYIDQDCLTYKMVKNVFSWYEKFGVEATKGRIKSAYGDADFTSAPMNVAFTVLSLLDSKGDFDKLIEALHYGHDSDCIVATAGSILGIVRGAAEIPALWKKRIGNELMVSPEITGIDCPKTITELTDLTCKAAQLFQGPHTVVDFSTEEKFTVENDTPFALFTKVLAFPDFEAEAKGAIAVHIENLSPSAKSFTFNISSPAFPTVQPAGVTIQEDASVVVNFEFTINEDFQPFASAVPYTVEVTMDELFKFEFERGLPYYGQWLMMGPFMRDDASLAPMHKQYPDHGLASMPSATYMNHDLQKPAEDFLAKVKTPWHTPAIFEQDFIAQVIQPAGLEVDLKKYFYGIGERTVYLSTEISSATALKKWLCIGTSNFVTVSLNGKTLHQNEQLKRRWPSTEIVELPLEQGTNTLLVRFDFINDDFKVSLGLKEHHDRHPHQTQWETELNFSLPQQVVEAYKELV</sequence>
<dbReference type="Proteomes" id="UP001354989">
    <property type="component" value="Plasmid pPP1"/>
</dbReference>
<dbReference type="Gene3D" id="1.10.4080.10">
    <property type="entry name" value="ADP-ribosylation/Crystallin J1"/>
    <property type="match status" value="1"/>
</dbReference>
<geneLocation type="plasmid" evidence="1 2">
    <name>pPP1</name>
</geneLocation>